<evidence type="ECO:0000259" key="5">
    <source>
        <dbReference type="Pfam" id="PF05175"/>
    </source>
</evidence>
<evidence type="ECO:0000256" key="1">
    <source>
        <dbReference type="ARBA" id="ARBA00006149"/>
    </source>
</evidence>
<dbReference type="InterPro" id="IPR055487">
    <property type="entry name" value="DUF7059"/>
</dbReference>
<dbReference type="AlphaFoldDB" id="A0A255GJW8"/>
<feature type="domain" description="DUF7059" evidence="6">
    <location>
        <begin position="15"/>
        <end position="97"/>
    </location>
</feature>
<dbReference type="GO" id="GO:0035657">
    <property type="term" value="C:eRF1 methyltransferase complex"/>
    <property type="evidence" value="ECO:0007669"/>
    <property type="project" value="TreeGrafter"/>
</dbReference>
<evidence type="ECO:0000256" key="2">
    <source>
        <dbReference type="ARBA" id="ARBA00022603"/>
    </source>
</evidence>
<dbReference type="InterPro" id="IPR007848">
    <property type="entry name" value="Small_mtfrase_dom"/>
</dbReference>
<dbReference type="CDD" id="cd02440">
    <property type="entry name" value="AdoMet_MTases"/>
    <property type="match status" value="1"/>
</dbReference>
<dbReference type="GO" id="GO:0003676">
    <property type="term" value="F:nucleic acid binding"/>
    <property type="evidence" value="ECO:0007669"/>
    <property type="project" value="InterPro"/>
</dbReference>
<dbReference type="Pfam" id="PF23186">
    <property type="entry name" value="DUF7059"/>
    <property type="match status" value="1"/>
</dbReference>
<dbReference type="EMBL" id="NMVO01000005">
    <property type="protein sequence ID" value="OYO16119.1"/>
    <property type="molecule type" value="Genomic_DNA"/>
</dbReference>
<dbReference type="Pfam" id="PF05175">
    <property type="entry name" value="MTS"/>
    <property type="match status" value="1"/>
</dbReference>
<keyword evidence="4" id="KW-0949">S-adenosyl-L-methionine</keyword>
<evidence type="ECO:0000256" key="3">
    <source>
        <dbReference type="ARBA" id="ARBA00022679"/>
    </source>
</evidence>
<accession>A0A255GJW8</accession>
<dbReference type="GO" id="GO:0008757">
    <property type="term" value="F:S-adenosylmethionine-dependent methyltransferase activity"/>
    <property type="evidence" value="ECO:0007669"/>
    <property type="project" value="TreeGrafter"/>
</dbReference>
<dbReference type="InterPro" id="IPR029063">
    <property type="entry name" value="SAM-dependent_MTases_sf"/>
</dbReference>
<name>A0A255GJW8_9ACTN</name>
<dbReference type="SUPFAM" id="SSF53335">
    <property type="entry name" value="S-adenosyl-L-methionine-dependent methyltransferases"/>
    <property type="match status" value="1"/>
</dbReference>
<dbReference type="RefSeq" id="WP_094404998.1">
    <property type="nucleotide sequence ID" value="NZ_NMVO01000005.1"/>
</dbReference>
<dbReference type="OrthoDB" id="129465at2"/>
<feature type="domain" description="Methyltransferase small" evidence="5">
    <location>
        <begin position="142"/>
        <end position="272"/>
    </location>
</feature>
<dbReference type="PROSITE" id="PS00092">
    <property type="entry name" value="N6_MTASE"/>
    <property type="match status" value="1"/>
</dbReference>
<keyword evidence="2" id="KW-0489">Methyltransferase</keyword>
<keyword evidence="3 7" id="KW-0808">Transferase</keyword>
<dbReference type="GO" id="GO:0032259">
    <property type="term" value="P:methylation"/>
    <property type="evidence" value="ECO:0007669"/>
    <property type="project" value="UniProtKB-KW"/>
</dbReference>
<comment type="similarity">
    <text evidence="1">Belongs to the eukaryotic/archaeal PrmC-related family.</text>
</comment>
<sequence>MRETARRLRDRFGELGYTVDEVLARIGEAGQAGLGRNSTVAADRALAGADDELATLIRIWLLQQPVAADAVRRALTQSWESLCEQEILGMSGDRVRALVDIRPYASDDDGATGYVVSDLVNGLDSIAGPQAGEYVLGVSSASTSLAQLTMRDPVRSALDLGAGGGVQSLHLARHAERVVATDLNPRANRLAEWTFTLSGVEVEQRLGSLFEPVAGERFDLIVSNPPYVMSPPDGQRLVYREGSMVADGLVEAIVRGSVDHLEVGGSLQVLGNWAIIDPDRWADRVAGWIPGGCDALVIERERLDPYEYVEIWLADAGLLGRPEYLPRYREWLDYFDRLGIESVGMGWLQLTRSETTDPQLRIESWPHAVQQPVGAALGQFREAAVNARLTDAEVLATNWRLADGIDQETIGTPGAADPRHVVLRSALGLRRAVEVDTALGGVLGASDGELPLGVIINAVAGLLEVDADELRDEVLPRIRELLITGMLVR</sequence>
<dbReference type="InterPro" id="IPR002052">
    <property type="entry name" value="DNA_methylase_N6_adenine_CS"/>
</dbReference>
<evidence type="ECO:0000259" key="6">
    <source>
        <dbReference type="Pfam" id="PF23186"/>
    </source>
</evidence>
<evidence type="ECO:0000313" key="8">
    <source>
        <dbReference type="Proteomes" id="UP000215896"/>
    </source>
</evidence>
<gene>
    <name evidence="7" type="ORF">CGZ94_05230</name>
</gene>
<proteinExistence type="inferred from homology"/>
<dbReference type="Gene3D" id="3.40.50.150">
    <property type="entry name" value="Vaccinia Virus protein VP39"/>
    <property type="match status" value="1"/>
</dbReference>
<dbReference type="Proteomes" id="UP000215896">
    <property type="component" value="Unassembled WGS sequence"/>
</dbReference>
<keyword evidence="8" id="KW-1185">Reference proteome</keyword>
<evidence type="ECO:0000256" key="4">
    <source>
        <dbReference type="ARBA" id="ARBA00022691"/>
    </source>
</evidence>
<dbReference type="PANTHER" id="PTHR45875">
    <property type="entry name" value="METHYLTRANSFERASE N6AMT1"/>
    <property type="match status" value="1"/>
</dbReference>
<organism evidence="7 8">
    <name type="scientific">Enemella evansiae</name>
    <dbReference type="NCBI Taxonomy" id="2016499"/>
    <lineage>
        <taxon>Bacteria</taxon>
        <taxon>Bacillati</taxon>
        <taxon>Actinomycetota</taxon>
        <taxon>Actinomycetes</taxon>
        <taxon>Propionibacteriales</taxon>
        <taxon>Propionibacteriaceae</taxon>
        <taxon>Enemella</taxon>
    </lineage>
</organism>
<reference evidence="7 8" key="1">
    <citation type="submission" date="2017-07" db="EMBL/GenBank/DDBJ databases">
        <title>Draft whole genome sequences of clinical Proprionibacteriaceae strains.</title>
        <authorList>
            <person name="Bernier A.-M."/>
            <person name="Bernard K."/>
            <person name="Domingo M.-C."/>
        </authorList>
    </citation>
    <scope>NUCLEOTIDE SEQUENCE [LARGE SCALE GENOMIC DNA]</scope>
    <source>
        <strain evidence="7 8">NML 030167</strain>
    </source>
</reference>
<dbReference type="InterPro" id="IPR052190">
    <property type="entry name" value="Euk-Arch_PrmC-MTase"/>
</dbReference>
<evidence type="ECO:0000313" key="7">
    <source>
        <dbReference type="EMBL" id="OYO16119.1"/>
    </source>
</evidence>
<dbReference type="GO" id="GO:0008170">
    <property type="term" value="F:N-methyltransferase activity"/>
    <property type="evidence" value="ECO:0007669"/>
    <property type="project" value="UniProtKB-ARBA"/>
</dbReference>
<dbReference type="PANTHER" id="PTHR45875:SF1">
    <property type="entry name" value="METHYLTRANSFERASE N6AMT1"/>
    <property type="match status" value="1"/>
</dbReference>
<dbReference type="GO" id="GO:0008276">
    <property type="term" value="F:protein methyltransferase activity"/>
    <property type="evidence" value="ECO:0007669"/>
    <property type="project" value="TreeGrafter"/>
</dbReference>
<protein>
    <submittedName>
        <fullName evidence="7">Transferase</fullName>
    </submittedName>
</protein>
<comment type="caution">
    <text evidence="7">The sequence shown here is derived from an EMBL/GenBank/DDBJ whole genome shotgun (WGS) entry which is preliminary data.</text>
</comment>